<keyword evidence="3" id="KW-1185">Reference proteome</keyword>
<protein>
    <recommendedName>
        <fullName evidence="4">Hydrophobin</fullName>
    </recommendedName>
</protein>
<evidence type="ECO:0000313" key="2">
    <source>
        <dbReference type="EMBL" id="KAK0544442.1"/>
    </source>
</evidence>
<keyword evidence="1" id="KW-0812">Transmembrane</keyword>
<evidence type="ECO:0000313" key="3">
    <source>
        <dbReference type="Proteomes" id="UP001176517"/>
    </source>
</evidence>
<evidence type="ECO:0008006" key="4">
    <source>
        <dbReference type="Google" id="ProtNLM"/>
    </source>
</evidence>
<dbReference type="EMBL" id="JAPDMZ010000283">
    <property type="protein sequence ID" value="KAK0544442.1"/>
    <property type="molecule type" value="Genomic_DNA"/>
</dbReference>
<dbReference type="AlphaFoldDB" id="A0AAN6GKK4"/>
<keyword evidence="1" id="KW-1133">Transmembrane helix</keyword>
<name>A0AAN6GKK4_9BASI</name>
<reference evidence="2" key="1">
    <citation type="journal article" date="2023" name="PhytoFront">
        <title>Draft Genome Resources of Seven Strains of Tilletia horrida, Causal Agent of Kernel Smut of Rice.</title>
        <authorList>
            <person name="Khanal S."/>
            <person name="Antony Babu S."/>
            <person name="Zhou X.G."/>
        </authorList>
    </citation>
    <scope>NUCLEOTIDE SEQUENCE</scope>
    <source>
        <strain evidence="2">TX6</strain>
    </source>
</reference>
<keyword evidence="1" id="KW-0472">Membrane</keyword>
<comment type="caution">
    <text evidence="2">The sequence shown here is derived from an EMBL/GenBank/DDBJ whole genome shotgun (WGS) entry which is preliminary data.</text>
</comment>
<dbReference type="Proteomes" id="UP001176517">
    <property type="component" value="Unassembled WGS sequence"/>
</dbReference>
<organism evidence="2 3">
    <name type="scientific">Tilletia horrida</name>
    <dbReference type="NCBI Taxonomy" id="155126"/>
    <lineage>
        <taxon>Eukaryota</taxon>
        <taxon>Fungi</taxon>
        <taxon>Dikarya</taxon>
        <taxon>Basidiomycota</taxon>
        <taxon>Ustilaginomycotina</taxon>
        <taxon>Exobasidiomycetes</taxon>
        <taxon>Tilletiales</taxon>
        <taxon>Tilletiaceae</taxon>
        <taxon>Tilletia</taxon>
    </lineage>
</organism>
<proteinExistence type="predicted"/>
<feature type="transmembrane region" description="Helical" evidence="1">
    <location>
        <begin position="142"/>
        <end position="162"/>
    </location>
</feature>
<evidence type="ECO:0000256" key="1">
    <source>
        <dbReference type="SAM" id="Phobius"/>
    </source>
</evidence>
<accession>A0AAN6GKK4</accession>
<sequence length="328" mass="34329">MATLQPLTTTCDSAQNNSVLTYLPTILLSTAPDSSDRSSPLCGHHGSAQLSSLVNCCGGDSYKIGSIGPYMTTCGFACPSTKSLDEWIQCLKSNSTDAASLDVDKTSPFCIGKSPVALSTPENTPSGAGSRRINTPSAPGRLLWTLFGILVLGMLAPCATALPAELRAGNEPSGLLSSRSAHIGCILGFRHDEYLAYDTGSGQSYTVNVSGAAGQTVTSPFILVKPERIEYTNGNNTNILDNLCAKLYSSSDPRCAETLVGAASENASYSTIVPEGTKNVTFTLTSLYTCAEGQFTCEDGTERIGKFCTSGSTVSDAPFALWNVTFAS</sequence>
<gene>
    <name evidence="2" type="ORF">OC846_006074</name>
</gene>